<gene>
    <name evidence="2" type="ORF">VM95_30870</name>
</gene>
<feature type="transmembrane region" description="Helical" evidence="1">
    <location>
        <begin position="344"/>
        <end position="366"/>
    </location>
</feature>
<dbReference type="Proteomes" id="UP000033699">
    <property type="component" value="Unassembled WGS sequence"/>
</dbReference>
<proteinExistence type="predicted"/>
<evidence type="ECO:0000256" key="1">
    <source>
        <dbReference type="SAM" id="Phobius"/>
    </source>
</evidence>
<feature type="transmembrane region" description="Helical" evidence="1">
    <location>
        <begin position="238"/>
        <end position="258"/>
    </location>
</feature>
<dbReference type="EMBL" id="JZKH01000089">
    <property type="protein sequence ID" value="KJS58845.1"/>
    <property type="molecule type" value="Genomic_DNA"/>
</dbReference>
<feature type="transmembrane region" description="Helical" evidence="1">
    <location>
        <begin position="431"/>
        <end position="455"/>
    </location>
</feature>
<evidence type="ECO:0000313" key="2">
    <source>
        <dbReference type="EMBL" id="KJS58845.1"/>
    </source>
</evidence>
<feature type="transmembrane region" description="Helical" evidence="1">
    <location>
        <begin position="395"/>
        <end position="419"/>
    </location>
</feature>
<feature type="transmembrane region" description="Helical" evidence="1">
    <location>
        <begin position="192"/>
        <end position="208"/>
    </location>
</feature>
<feature type="transmembrane region" description="Helical" evidence="1">
    <location>
        <begin position="127"/>
        <end position="147"/>
    </location>
</feature>
<keyword evidence="1" id="KW-0472">Membrane</keyword>
<feature type="transmembrane region" description="Helical" evidence="1">
    <location>
        <begin position="20"/>
        <end position="41"/>
    </location>
</feature>
<accession>A0A0F2T946</accession>
<sequence>MNDFVGTRDLIKLYARRDRVKLPVGLLIMVGIVASSVTGFAKLYTTAKERTDFANGVNGNAAQLFMYGPVVRTDAAGGLVAWRTAALGGLIIGLISLFTVIRHSRGEEETGRAELIRAGVVGPRAQLAAAVAVAVVGNVVTALYLALTMGFQGLPWGGSIALALGLGATGCVFAGIGAIAAQLTESARAARGIASAVVGAAFLLRALGDAGKHDLSWVVWLSPIGWTERLHPFADERWWVLLLAAATTALLTAAAFALNARRDLGAGLLPDRPGPATAAPGLRTPLALAWRLHRPALLGWSAGFLVVGAVTGGAGKSIGDQIDSSSALKEVFENLGGHGDLVDAYLATAMGTLGLLAAAYAVQAALRPYQEETAGRAEPVLATRTSRIEWAVSHLVFALLGPAVALAVGGLAAGLVYGASTHGIGHEVPRLLGAALVQLPAAWILAALTTALFGLAPRAVQAAWGALVVFLLLGQLGGAFGWNQKLLDVSPFTHIPRIPAASLSATPLLVLVLVAAALTAAGLAGFRRRAVGS</sequence>
<feature type="transmembrane region" description="Helical" evidence="1">
    <location>
        <begin position="297"/>
        <end position="315"/>
    </location>
</feature>
<feature type="transmembrane region" description="Helical" evidence="1">
    <location>
        <begin position="462"/>
        <end position="482"/>
    </location>
</feature>
<reference evidence="2 3" key="1">
    <citation type="submission" date="2015-02" db="EMBL/GenBank/DDBJ databases">
        <authorList>
            <person name="Ju K.-S."/>
            <person name="Doroghazi J.R."/>
            <person name="Metcalf W."/>
        </authorList>
    </citation>
    <scope>NUCLEOTIDE SEQUENCE [LARGE SCALE GENOMIC DNA]</scope>
    <source>
        <strain evidence="2 3">ATCC 31215</strain>
    </source>
</reference>
<keyword evidence="3" id="KW-1185">Reference proteome</keyword>
<name>A0A0F2T946_STRR3</name>
<dbReference type="RefSeq" id="WP_045703017.1">
    <property type="nucleotide sequence ID" value="NZ_JZKH01000089.1"/>
</dbReference>
<keyword evidence="1" id="KW-1133">Transmembrane helix</keyword>
<feature type="transmembrane region" description="Helical" evidence="1">
    <location>
        <begin position="159"/>
        <end position="180"/>
    </location>
</feature>
<evidence type="ECO:0000313" key="3">
    <source>
        <dbReference type="Proteomes" id="UP000033699"/>
    </source>
</evidence>
<dbReference type="OrthoDB" id="2014935at2"/>
<feature type="transmembrane region" description="Helical" evidence="1">
    <location>
        <begin position="502"/>
        <end position="526"/>
    </location>
</feature>
<feature type="transmembrane region" description="Helical" evidence="1">
    <location>
        <begin position="80"/>
        <end position="101"/>
    </location>
</feature>
<dbReference type="AlphaFoldDB" id="A0A0F2T946"/>
<organism evidence="2 3">
    <name type="scientific">Streptomyces rubellomurinus (strain ATCC 31215)</name>
    <dbReference type="NCBI Taxonomy" id="359131"/>
    <lineage>
        <taxon>Bacteria</taxon>
        <taxon>Bacillati</taxon>
        <taxon>Actinomycetota</taxon>
        <taxon>Actinomycetes</taxon>
        <taxon>Kitasatosporales</taxon>
        <taxon>Streptomycetaceae</taxon>
        <taxon>Streptomyces</taxon>
    </lineage>
</organism>
<comment type="caution">
    <text evidence="2">The sequence shown here is derived from an EMBL/GenBank/DDBJ whole genome shotgun (WGS) entry which is preliminary data.</text>
</comment>
<protein>
    <submittedName>
        <fullName evidence="2">ABC transporter permease</fullName>
    </submittedName>
</protein>
<keyword evidence="1" id="KW-0812">Transmembrane</keyword>
<dbReference type="PATRIC" id="fig|359131.3.peg.7683"/>